<evidence type="ECO:0000313" key="1">
    <source>
        <dbReference type="EMBL" id="MCI95025.1"/>
    </source>
</evidence>
<dbReference type="AlphaFoldDB" id="A0A392W804"/>
<protein>
    <submittedName>
        <fullName evidence="1">Uncharacterized protein</fullName>
    </submittedName>
</protein>
<dbReference type="Proteomes" id="UP000265520">
    <property type="component" value="Unassembled WGS sequence"/>
</dbReference>
<sequence>MSLHQVGESSTDLDSIRGIFAKGYDFKIPVWNRT</sequence>
<keyword evidence="2" id="KW-1185">Reference proteome</keyword>
<organism evidence="1 2">
    <name type="scientific">Trifolium medium</name>
    <dbReference type="NCBI Taxonomy" id="97028"/>
    <lineage>
        <taxon>Eukaryota</taxon>
        <taxon>Viridiplantae</taxon>
        <taxon>Streptophyta</taxon>
        <taxon>Embryophyta</taxon>
        <taxon>Tracheophyta</taxon>
        <taxon>Spermatophyta</taxon>
        <taxon>Magnoliopsida</taxon>
        <taxon>eudicotyledons</taxon>
        <taxon>Gunneridae</taxon>
        <taxon>Pentapetalae</taxon>
        <taxon>rosids</taxon>
        <taxon>fabids</taxon>
        <taxon>Fabales</taxon>
        <taxon>Fabaceae</taxon>
        <taxon>Papilionoideae</taxon>
        <taxon>50 kb inversion clade</taxon>
        <taxon>NPAAA clade</taxon>
        <taxon>Hologalegina</taxon>
        <taxon>IRL clade</taxon>
        <taxon>Trifolieae</taxon>
        <taxon>Trifolium</taxon>
    </lineage>
</organism>
<name>A0A392W804_9FABA</name>
<proteinExistence type="predicted"/>
<feature type="non-terminal residue" evidence="1">
    <location>
        <position position="34"/>
    </location>
</feature>
<evidence type="ECO:0000313" key="2">
    <source>
        <dbReference type="Proteomes" id="UP000265520"/>
    </source>
</evidence>
<dbReference type="EMBL" id="LXQA011373635">
    <property type="protein sequence ID" value="MCI95025.1"/>
    <property type="molecule type" value="Genomic_DNA"/>
</dbReference>
<comment type="caution">
    <text evidence="1">The sequence shown here is derived from an EMBL/GenBank/DDBJ whole genome shotgun (WGS) entry which is preliminary data.</text>
</comment>
<reference evidence="1 2" key="1">
    <citation type="journal article" date="2018" name="Front. Plant Sci.">
        <title>Red Clover (Trifolium pratense) and Zigzag Clover (T. medium) - A Picture of Genomic Similarities and Differences.</title>
        <authorList>
            <person name="Dluhosova J."/>
            <person name="Istvanek J."/>
            <person name="Nedelnik J."/>
            <person name="Repkova J."/>
        </authorList>
    </citation>
    <scope>NUCLEOTIDE SEQUENCE [LARGE SCALE GENOMIC DNA]</scope>
    <source>
        <strain evidence="2">cv. 10/8</strain>
        <tissue evidence="1">Leaf</tissue>
    </source>
</reference>
<accession>A0A392W804</accession>